<evidence type="ECO:0000313" key="5">
    <source>
        <dbReference type="EMBL" id="SUZ33250.1"/>
    </source>
</evidence>
<dbReference type="InterPro" id="IPR036388">
    <property type="entry name" value="WH-like_DNA-bd_sf"/>
</dbReference>
<dbReference type="SUPFAM" id="SSF46785">
    <property type="entry name" value="Winged helix' DNA-binding domain"/>
    <property type="match status" value="1"/>
</dbReference>
<dbReference type="PROSITE" id="PS50949">
    <property type="entry name" value="HTH_GNTR"/>
    <property type="match status" value="1"/>
</dbReference>
<dbReference type="GO" id="GO:0003700">
    <property type="term" value="F:DNA-binding transcription factor activity"/>
    <property type="evidence" value="ECO:0007669"/>
    <property type="project" value="InterPro"/>
</dbReference>
<evidence type="ECO:0000256" key="2">
    <source>
        <dbReference type="ARBA" id="ARBA00023125"/>
    </source>
</evidence>
<gene>
    <name evidence="5" type="primary">lldR_3</name>
    <name evidence="5" type="ORF">ROE7235_03019</name>
</gene>
<sequence length="247" mass="27971">MTKGGRRYQETADQLRELISQGGYRSGDRILTERQIAERLGVGRSGAREAILLLEVEGVLEVRKGSGIYLTRNAGDNPRSDVTDIGPFELIQARQLLESAIAGMAALTVTKPDILRMHEALEMERDSIASGRMDYSGDEQFHHLIAVATQNSVLVEAVGDLWEKRARSRLWAQLHDRIFETDYRLRWLDDHNLVLAALQRRDPETAKRAMWQHLENVRITLLALSDDEDPGFDGYLFDPQQVSGAFR</sequence>
<organism evidence="5 6">
    <name type="scientific">Roseinatronobacter ekhonensis</name>
    <dbReference type="NCBI Taxonomy" id="254356"/>
    <lineage>
        <taxon>Bacteria</taxon>
        <taxon>Pseudomonadati</taxon>
        <taxon>Pseudomonadota</taxon>
        <taxon>Alphaproteobacteria</taxon>
        <taxon>Rhodobacterales</taxon>
        <taxon>Paracoccaceae</taxon>
        <taxon>Roseinatronobacter</taxon>
    </lineage>
</organism>
<dbReference type="InterPro" id="IPR011711">
    <property type="entry name" value="GntR_C"/>
</dbReference>
<dbReference type="SMART" id="SM00345">
    <property type="entry name" value="HTH_GNTR"/>
    <property type="match status" value="1"/>
</dbReference>
<dbReference type="PRINTS" id="PR00035">
    <property type="entry name" value="HTHGNTR"/>
</dbReference>
<dbReference type="CDD" id="cd07377">
    <property type="entry name" value="WHTH_GntR"/>
    <property type="match status" value="1"/>
</dbReference>
<dbReference type="SMART" id="SM00895">
    <property type="entry name" value="FCD"/>
    <property type="match status" value="1"/>
</dbReference>
<reference evidence="6" key="1">
    <citation type="submission" date="2018-08" db="EMBL/GenBank/DDBJ databases">
        <authorList>
            <person name="Rodrigo-Torres L."/>
            <person name="Arahal R. D."/>
            <person name="Lucena T."/>
        </authorList>
    </citation>
    <scope>NUCLEOTIDE SEQUENCE [LARGE SCALE GENOMIC DNA]</scope>
    <source>
        <strain evidence="6">CECT 7235</strain>
    </source>
</reference>
<evidence type="ECO:0000256" key="3">
    <source>
        <dbReference type="ARBA" id="ARBA00023163"/>
    </source>
</evidence>
<dbReference type="PANTHER" id="PTHR43537">
    <property type="entry name" value="TRANSCRIPTIONAL REGULATOR, GNTR FAMILY"/>
    <property type="match status" value="1"/>
</dbReference>
<dbReference type="Pfam" id="PF07729">
    <property type="entry name" value="FCD"/>
    <property type="match status" value="1"/>
</dbReference>
<protein>
    <submittedName>
        <fullName evidence="5">L-lactate dehydrogenase operon regulatory protein</fullName>
    </submittedName>
</protein>
<dbReference type="InterPro" id="IPR000524">
    <property type="entry name" value="Tscrpt_reg_HTH_GntR"/>
</dbReference>
<proteinExistence type="predicted"/>
<dbReference type="PANTHER" id="PTHR43537:SF5">
    <property type="entry name" value="UXU OPERON TRANSCRIPTIONAL REGULATOR"/>
    <property type="match status" value="1"/>
</dbReference>
<dbReference type="RefSeq" id="WP_121096324.1">
    <property type="nucleotide sequence ID" value="NZ_UIHC01000042.1"/>
</dbReference>
<dbReference type="GO" id="GO:0003677">
    <property type="term" value="F:DNA binding"/>
    <property type="evidence" value="ECO:0007669"/>
    <property type="project" value="UniProtKB-KW"/>
</dbReference>
<evidence type="ECO:0000256" key="1">
    <source>
        <dbReference type="ARBA" id="ARBA00023015"/>
    </source>
</evidence>
<dbReference type="EMBL" id="UIHC01000042">
    <property type="protein sequence ID" value="SUZ33250.1"/>
    <property type="molecule type" value="Genomic_DNA"/>
</dbReference>
<evidence type="ECO:0000259" key="4">
    <source>
        <dbReference type="PROSITE" id="PS50949"/>
    </source>
</evidence>
<keyword evidence="1" id="KW-0805">Transcription regulation</keyword>
<dbReference type="Pfam" id="PF00392">
    <property type="entry name" value="GntR"/>
    <property type="match status" value="1"/>
</dbReference>
<evidence type="ECO:0000313" key="6">
    <source>
        <dbReference type="Proteomes" id="UP000272908"/>
    </source>
</evidence>
<accession>A0A3B0MCX4</accession>
<dbReference type="InterPro" id="IPR036390">
    <property type="entry name" value="WH_DNA-bd_sf"/>
</dbReference>
<keyword evidence="6" id="KW-1185">Reference proteome</keyword>
<feature type="domain" description="HTH gntR-type" evidence="4">
    <location>
        <begin position="5"/>
        <end position="73"/>
    </location>
</feature>
<dbReference type="OrthoDB" id="284307at2"/>
<dbReference type="SUPFAM" id="SSF48008">
    <property type="entry name" value="GntR ligand-binding domain-like"/>
    <property type="match status" value="1"/>
</dbReference>
<dbReference type="Proteomes" id="UP000272908">
    <property type="component" value="Unassembled WGS sequence"/>
</dbReference>
<dbReference type="Gene3D" id="1.10.10.10">
    <property type="entry name" value="Winged helix-like DNA-binding domain superfamily/Winged helix DNA-binding domain"/>
    <property type="match status" value="1"/>
</dbReference>
<dbReference type="AlphaFoldDB" id="A0A3B0MCX4"/>
<keyword evidence="3" id="KW-0804">Transcription</keyword>
<keyword evidence="2" id="KW-0238">DNA-binding</keyword>
<dbReference type="InterPro" id="IPR008920">
    <property type="entry name" value="TF_FadR/GntR_C"/>
</dbReference>
<name>A0A3B0MCX4_9RHOB</name>
<dbReference type="Gene3D" id="1.20.120.530">
    <property type="entry name" value="GntR ligand-binding domain-like"/>
    <property type="match status" value="1"/>
</dbReference>